<proteinExistence type="predicted"/>
<dbReference type="Proteomes" id="UP000816034">
    <property type="component" value="Unassembled WGS sequence"/>
</dbReference>
<keyword evidence="1" id="KW-0175">Coiled coil</keyword>
<organism evidence="2 3">
    <name type="scientific">Naegleria lovaniensis</name>
    <name type="common">Amoeba</name>
    <dbReference type="NCBI Taxonomy" id="51637"/>
    <lineage>
        <taxon>Eukaryota</taxon>
        <taxon>Discoba</taxon>
        <taxon>Heterolobosea</taxon>
        <taxon>Tetramitia</taxon>
        <taxon>Eutetramitia</taxon>
        <taxon>Vahlkampfiidae</taxon>
        <taxon>Naegleria</taxon>
    </lineage>
</organism>
<protein>
    <submittedName>
        <fullName evidence="2">Uncharacterized protein</fullName>
    </submittedName>
</protein>
<reference evidence="2 3" key="1">
    <citation type="journal article" date="2018" name="BMC Genomics">
        <title>The genome of Naegleria lovaniensis, the basis for a comparative approach to unravel pathogenicity factors of the human pathogenic amoeba N. fowleri.</title>
        <authorList>
            <person name="Liechti N."/>
            <person name="Schurch N."/>
            <person name="Bruggmann R."/>
            <person name="Wittwer M."/>
        </authorList>
    </citation>
    <scope>NUCLEOTIDE SEQUENCE [LARGE SCALE GENOMIC DNA]</scope>
    <source>
        <strain evidence="2 3">ATCC 30569</strain>
    </source>
</reference>
<name>A0AA88KPK0_NAELO</name>
<dbReference type="RefSeq" id="XP_044553206.1">
    <property type="nucleotide sequence ID" value="XM_044690621.1"/>
</dbReference>
<dbReference type="GeneID" id="68107067"/>
<feature type="coiled-coil region" evidence="1">
    <location>
        <begin position="69"/>
        <end position="110"/>
    </location>
</feature>
<dbReference type="EMBL" id="PYSW02000008">
    <property type="protein sequence ID" value="KAG2389214.1"/>
    <property type="molecule type" value="Genomic_DNA"/>
</dbReference>
<dbReference type="AlphaFoldDB" id="A0AA88KPK0"/>
<comment type="caution">
    <text evidence="2">The sequence shown here is derived from an EMBL/GenBank/DDBJ whole genome shotgun (WGS) entry which is preliminary data.</text>
</comment>
<evidence type="ECO:0000313" key="2">
    <source>
        <dbReference type="EMBL" id="KAG2389214.1"/>
    </source>
</evidence>
<evidence type="ECO:0000256" key="1">
    <source>
        <dbReference type="SAM" id="Coils"/>
    </source>
</evidence>
<gene>
    <name evidence="2" type="ORF">C9374_014614</name>
</gene>
<evidence type="ECO:0000313" key="3">
    <source>
        <dbReference type="Proteomes" id="UP000816034"/>
    </source>
</evidence>
<sequence>MQQLKDIAEGGEEKAIDRIIKIIDETPSLGHINKTQLTTMLHFLESEAEVKDKALKIKVEETKACREILSKLQCTLKQSETDIKLLNNNRDRLKIAVETLRARTEEIKREDDILLETILEQRRSILDLENFAKQQESMIKETRKETKAYLDTNAELNQIKETALKERFLKINQKERAMDRFKRHVTIVRKNLIHDPYQFFGTGDSENGADIAERNELVYGNNFGANAKERFKKRRNSTGNILKN</sequence>
<accession>A0AA88KPK0</accession>
<keyword evidence="3" id="KW-1185">Reference proteome</keyword>